<reference evidence="1" key="1">
    <citation type="journal article" date="2023" name="bioRxiv">
        <title>Improved chromosome-level genome assembly for marigold (Tagetes erecta).</title>
        <authorList>
            <person name="Jiang F."/>
            <person name="Yuan L."/>
            <person name="Wang S."/>
            <person name="Wang H."/>
            <person name="Xu D."/>
            <person name="Wang A."/>
            <person name="Fan W."/>
        </authorList>
    </citation>
    <scope>NUCLEOTIDE SEQUENCE</scope>
    <source>
        <strain evidence="1">WSJ</strain>
        <tissue evidence="1">Leaf</tissue>
    </source>
</reference>
<accession>A0AAD8NT30</accession>
<dbReference type="Proteomes" id="UP001229421">
    <property type="component" value="Unassembled WGS sequence"/>
</dbReference>
<organism evidence="1 2">
    <name type="scientific">Tagetes erecta</name>
    <name type="common">African marigold</name>
    <dbReference type="NCBI Taxonomy" id="13708"/>
    <lineage>
        <taxon>Eukaryota</taxon>
        <taxon>Viridiplantae</taxon>
        <taxon>Streptophyta</taxon>
        <taxon>Embryophyta</taxon>
        <taxon>Tracheophyta</taxon>
        <taxon>Spermatophyta</taxon>
        <taxon>Magnoliopsida</taxon>
        <taxon>eudicotyledons</taxon>
        <taxon>Gunneridae</taxon>
        <taxon>Pentapetalae</taxon>
        <taxon>asterids</taxon>
        <taxon>campanulids</taxon>
        <taxon>Asterales</taxon>
        <taxon>Asteraceae</taxon>
        <taxon>Asteroideae</taxon>
        <taxon>Heliantheae alliance</taxon>
        <taxon>Tageteae</taxon>
        <taxon>Tagetes</taxon>
    </lineage>
</organism>
<sequence length="93" mass="11142">MEPILEGAQRFKKKLFIEKYKEKQEIEKNTGKEAKKKTGNKTRIRCRLDLFREVLKTTLEDQHKKDVILKTPFGKLNDQQKALIINENENIRW</sequence>
<dbReference type="EMBL" id="JAUHHV010000007">
    <property type="protein sequence ID" value="KAK1419581.1"/>
    <property type="molecule type" value="Genomic_DNA"/>
</dbReference>
<name>A0AAD8NT30_TARER</name>
<proteinExistence type="predicted"/>
<comment type="caution">
    <text evidence="1">The sequence shown here is derived from an EMBL/GenBank/DDBJ whole genome shotgun (WGS) entry which is preliminary data.</text>
</comment>
<protein>
    <submittedName>
        <fullName evidence="1">Uncharacterized protein</fullName>
    </submittedName>
</protein>
<keyword evidence="2" id="KW-1185">Reference proteome</keyword>
<evidence type="ECO:0000313" key="2">
    <source>
        <dbReference type="Proteomes" id="UP001229421"/>
    </source>
</evidence>
<evidence type="ECO:0000313" key="1">
    <source>
        <dbReference type="EMBL" id="KAK1419581.1"/>
    </source>
</evidence>
<gene>
    <name evidence="1" type="ORF">QVD17_28782</name>
</gene>
<dbReference type="AlphaFoldDB" id="A0AAD8NT30"/>